<dbReference type="SUPFAM" id="SSF48208">
    <property type="entry name" value="Six-hairpin glycosidases"/>
    <property type="match status" value="1"/>
</dbReference>
<dbReference type="Pfam" id="PF07554">
    <property type="entry name" value="FIVAR"/>
    <property type="match status" value="1"/>
</dbReference>
<evidence type="ECO:0000256" key="4">
    <source>
        <dbReference type="SAM" id="SignalP"/>
    </source>
</evidence>
<dbReference type="Pfam" id="PF00395">
    <property type="entry name" value="SLH"/>
    <property type="match status" value="2"/>
</dbReference>
<keyword evidence="2" id="KW-0677">Repeat</keyword>
<dbReference type="Pfam" id="PF07523">
    <property type="entry name" value="Big_3"/>
    <property type="match status" value="2"/>
</dbReference>
<dbReference type="EMBL" id="JAOQJU010000006">
    <property type="protein sequence ID" value="MCU6686361.1"/>
    <property type="molecule type" value="Genomic_DNA"/>
</dbReference>
<dbReference type="InterPro" id="IPR022038">
    <property type="entry name" value="Ig-like_bact"/>
</dbReference>
<dbReference type="RefSeq" id="WP_158369442.1">
    <property type="nucleotide sequence ID" value="NZ_JAOQJU010000006.1"/>
</dbReference>
<dbReference type="InterPro" id="IPR013320">
    <property type="entry name" value="ConA-like_dom_sf"/>
</dbReference>
<dbReference type="InterPro" id="IPR001119">
    <property type="entry name" value="SLH_dom"/>
</dbReference>
<reference evidence="6 7" key="1">
    <citation type="journal article" date="2021" name="ISME Commun">
        <title>Automated analysis of genomic sequences facilitates high-throughput and comprehensive description of bacteria.</title>
        <authorList>
            <person name="Hitch T.C.A."/>
        </authorList>
    </citation>
    <scope>NUCLEOTIDE SEQUENCE [LARGE SCALE GENOMIC DNA]</scope>
    <source>
        <strain evidence="6 7">Sanger_03</strain>
    </source>
</reference>
<organism evidence="6 7">
    <name type="scientific">Dorea acetigenes</name>
    <dbReference type="NCBI Taxonomy" id="2981787"/>
    <lineage>
        <taxon>Bacteria</taxon>
        <taxon>Bacillati</taxon>
        <taxon>Bacillota</taxon>
        <taxon>Clostridia</taxon>
        <taxon>Lachnospirales</taxon>
        <taxon>Lachnospiraceae</taxon>
        <taxon>Dorea</taxon>
    </lineage>
</organism>
<evidence type="ECO:0000256" key="3">
    <source>
        <dbReference type="ARBA" id="ARBA00023157"/>
    </source>
</evidence>
<dbReference type="InterPro" id="IPR049046">
    <property type="entry name" value="Beta-AFase-like_GH127_middle"/>
</dbReference>
<dbReference type="Pfam" id="PF07532">
    <property type="entry name" value="Big_4"/>
    <property type="match status" value="1"/>
</dbReference>
<dbReference type="SUPFAM" id="SSF49899">
    <property type="entry name" value="Concanavalin A-like lectins/glucanases"/>
    <property type="match status" value="2"/>
</dbReference>
<keyword evidence="3" id="KW-1015">Disulfide bond</keyword>
<evidence type="ECO:0000313" key="7">
    <source>
        <dbReference type="Proteomes" id="UP001652431"/>
    </source>
</evidence>
<dbReference type="Gene3D" id="2.60.40.3630">
    <property type="match status" value="2"/>
</dbReference>
<feature type="signal peptide" evidence="4">
    <location>
        <begin position="1"/>
        <end position="31"/>
    </location>
</feature>
<dbReference type="SMART" id="SM00560">
    <property type="entry name" value="LamGL"/>
    <property type="match status" value="2"/>
</dbReference>
<dbReference type="Gene3D" id="2.60.120.200">
    <property type="match status" value="2"/>
</dbReference>
<proteinExistence type="predicted"/>
<dbReference type="Pfam" id="PF20578">
    <property type="entry name" value="aBig_2"/>
    <property type="match status" value="1"/>
</dbReference>
<comment type="caution">
    <text evidence="6">The sequence shown here is derived from an EMBL/GenBank/DDBJ whole genome shotgun (WGS) entry which is preliminary data.</text>
</comment>
<evidence type="ECO:0000256" key="1">
    <source>
        <dbReference type="ARBA" id="ARBA00022729"/>
    </source>
</evidence>
<feature type="domain" description="SLH" evidence="5">
    <location>
        <begin position="1679"/>
        <end position="1741"/>
    </location>
</feature>
<keyword evidence="7" id="KW-1185">Reference proteome</keyword>
<dbReference type="InterPro" id="IPR006558">
    <property type="entry name" value="LamG-like"/>
</dbReference>
<feature type="domain" description="SLH" evidence="5">
    <location>
        <begin position="1552"/>
        <end position="1611"/>
    </location>
</feature>
<keyword evidence="1 4" id="KW-0732">Signal</keyword>
<dbReference type="Pfam" id="PF13385">
    <property type="entry name" value="Laminin_G_3"/>
    <property type="match status" value="2"/>
</dbReference>
<dbReference type="Pfam" id="PF07944">
    <property type="entry name" value="Beta-AFase-like_GH127_cat"/>
    <property type="match status" value="1"/>
</dbReference>
<feature type="domain" description="SLH" evidence="5">
    <location>
        <begin position="1612"/>
        <end position="1676"/>
    </location>
</feature>
<sequence>MKRKRFLALFLSVAMVAGIGLPTASMRTVQAEETTKVPIFEMDFENLEEEAGDQLSGTITANSGETVTVYDNVSLVEGHNGGKAVDLSFNKGYLTVPNTDKLNPESLTVSVWLRRVESANQEARVMWAKPNNSWNGNGWFIGWTTGESMALVTDGRNMAVQKASADTLLPLNEWTNITGVFDGETGDMILYQDGVSFASAQVAGASITKSTLTDILIGKSGYGAVGIGCYADDFKIYDKALTAREVALLAGLTEQELLDADVDALTTVTRATSDFVLSLEGANGSVITWESDNEAIKLDGDGNAVVTRSNKDVKVTLTAELTLGESKATKTFEVTVVKENQPIEGVQKLSSDEIVSVGGTIGKRLSDAVDNYAMNYLYGQRMTAYLNEYKNHSHSGWSWLEGEQPGKWLESMSNYKWMNDSEIDAAIKDVVTRLAETQTVEDKSKSGYNQFGGYLGNATTDIRNNTPVKGMDPYEMYSTLNGLINVYDKYKEDDTELAAQAIDCAIKLADYLVATIGDENTKVCYQDGTQSGMNKKEFWPLVNSNGTTIAGHDVHQSWEGALIIDPMMLLSKTVKEIEGQEEKSTVYSDWVDWVIGNIDKWASSWNGYGDTPYGDLDKVASGEMGIDEIQHYVHAHTFQMTFLGFLKKYQETGDETYLNKVTGAWEDIVSRQVYITGTTSVGEHYEAGHNLPNTGSVGETCATNSWTLLNNNLFELTGDARYQQVVEDVIYNHMFATSTIDGDGYSYHRPLNGSTERFYTGPDCCSSSGMRMQSYVPYYIYTKSASGVYVNQFIESEAQITLENGKMMNIKQTTDYPSSDDIKLEILDGTTEDTLYVRVPDWVEEPTVKVNGTDVADVAADGYVELSVAAGDTVEITYPSEPVWVEGDYSNEGSWAIKDGPMVYCVDAAFMTVEESQAAFGADIAPVAATAVVDAEDGKAVKTEREIALEGDRYFGSKYIIKMMTPNGEQEVAIVPYANIGQWYRYGEAAPGIYGTNYSSATRYSYMIWMPSGITDYPEAPEESSGPVVHYDFDSVDGTTIKDISGNGKDAEAVGAVSYDTGKLGKGVSLNGTDAYVKLPEDVIYGLYNLSISAWINPEEVVNWARVFDFGNGEESPPYPNLFLTVHSSDGKTRLAYEDGGNSHVNTDAFAINTWTHITVTIEGTKAALYVNGAKVAENTSFHMMPFQIGNMTSNFLGKSNYKADSLFKGDMDDFRIYNRALGSDEIMMLASGEEPVRTIQTVEQPQAVETMVGTAPILPEKANVTYTNGTQGREPITWEEITPSQYAKAGTFKVKGTVGTAEIEITVVVKDDTKPDPVVIESITVTAPTKTEYTVGDELDLDGMKVTAKYSDGTTKNIAVTDCEVSGYDTTKTGEQTVTVTYEGKTATFKVTVKEEAKPVTLESITVTAPTKTEYTVGDELDLDGMKVTAKYSDGTTKDIAVTDCEVSGYDTTKTGEQTVTVTYEGKADTFKVTVKEAEKPNETDKTALEAAVKAAVADTEKVKYTEESWAAYEEALNQAKEVLADTDATQKEIDDAAAALDKAAEALESKGLPYVDVVKDDWFYNAAYYNYFAGTMTGTDPTHFSPYATLVRAQFATILYRLNGEPKVEYETRFPDVPDGQFYSKAVIWAAEAEVVTGYTDSGYFGTNDPITREQMVTMMYRYADHMGYEFEEPADISKYTDADKVTEFAEAAMKWAVGNGIIEGKENEDGSWRLDPQGNTSRAECAIIIQRFMKTFVE</sequence>
<dbReference type="InterPro" id="IPR008928">
    <property type="entry name" value="6-hairpin_glycosidase_sf"/>
</dbReference>
<dbReference type="GO" id="GO:0016787">
    <property type="term" value="F:hydrolase activity"/>
    <property type="evidence" value="ECO:0007669"/>
    <property type="project" value="UniProtKB-KW"/>
</dbReference>
<dbReference type="PANTHER" id="PTHR43465:SF2">
    <property type="entry name" value="DUF1680 DOMAIN PROTEIN (AFU_ORTHOLOGUE AFUA_1G08910)"/>
    <property type="match status" value="1"/>
</dbReference>
<dbReference type="InterPro" id="IPR049174">
    <property type="entry name" value="Beta-AFase-like"/>
</dbReference>
<dbReference type="InterPro" id="IPR012878">
    <property type="entry name" value="Beta-AFase-like_GH127_cat"/>
</dbReference>
<dbReference type="PROSITE" id="PS51272">
    <property type="entry name" value="SLH"/>
    <property type="match status" value="3"/>
</dbReference>
<protein>
    <submittedName>
        <fullName evidence="6">Glycoside hydrolase family 127 protein</fullName>
    </submittedName>
</protein>
<evidence type="ECO:0000313" key="6">
    <source>
        <dbReference type="EMBL" id="MCU6686361.1"/>
    </source>
</evidence>
<gene>
    <name evidence="6" type="ORF">OCV99_07330</name>
</gene>
<dbReference type="PANTHER" id="PTHR43465">
    <property type="entry name" value="DUF1680 DOMAIN PROTEIN (AFU_ORTHOLOGUE AFUA_1G08910)"/>
    <property type="match status" value="1"/>
</dbReference>
<dbReference type="InterPro" id="IPR011081">
    <property type="entry name" value="Big_4"/>
</dbReference>
<evidence type="ECO:0000259" key="5">
    <source>
        <dbReference type="PROSITE" id="PS51272"/>
    </source>
</evidence>
<accession>A0ABT2RM50</accession>
<dbReference type="Pfam" id="PF20736">
    <property type="entry name" value="Glyco_hydro127M"/>
    <property type="match status" value="1"/>
</dbReference>
<dbReference type="Gene3D" id="1.20.1270.90">
    <property type="entry name" value="AF1782-like"/>
    <property type="match status" value="1"/>
</dbReference>
<feature type="chain" id="PRO_5045209044" evidence="4">
    <location>
        <begin position="32"/>
        <end position="1741"/>
    </location>
</feature>
<evidence type="ECO:0000256" key="2">
    <source>
        <dbReference type="ARBA" id="ARBA00022737"/>
    </source>
</evidence>
<dbReference type="Proteomes" id="UP001652431">
    <property type="component" value="Unassembled WGS sequence"/>
</dbReference>
<name>A0ABT2RM50_9FIRM</name>
<keyword evidence="6" id="KW-0378">Hydrolase</keyword>
<dbReference type="InterPro" id="IPR046780">
    <property type="entry name" value="aBig_2"/>
</dbReference>